<dbReference type="InterPro" id="IPR045079">
    <property type="entry name" value="Oxoprolinase-like"/>
</dbReference>
<dbReference type="PANTHER" id="PTHR11365">
    <property type="entry name" value="5-OXOPROLINASE RELATED"/>
    <property type="match status" value="1"/>
</dbReference>
<dbReference type="InterPro" id="IPR008040">
    <property type="entry name" value="Hydant_A_N"/>
</dbReference>
<feature type="domain" description="Hydantoinase/oxoprolinase N-terminal" evidence="2">
    <location>
        <begin position="4"/>
        <end position="176"/>
    </location>
</feature>
<dbReference type="EMBL" id="JAFBDR010000033">
    <property type="protein sequence ID" value="MBM7573450.1"/>
    <property type="molecule type" value="Genomic_DNA"/>
</dbReference>
<gene>
    <name evidence="3" type="ORF">JOC48_004014</name>
</gene>
<proteinExistence type="predicted"/>
<dbReference type="Proteomes" id="UP001296943">
    <property type="component" value="Unassembled WGS sequence"/>
</dbReference>
<reference evidence="3 4" key="1">
    <citation type="submission" date="2021-01" db="EMBL/GenBank/DDBJ databases">
        <title>Genomic Encyclopedia of Type Strains, Phase IV (KMG-IV): sequencing the most valuable type-strain genomes for metagenomic binning, comparative biology and taxonomic classification.</title>
        <authorList>
            <person name="Goeker M."/>
        </authorList>
    </citation>
    <scope>NUCLEOTIDE SEQUENCE [LARGE SCALE GENOMIC DNA]</scope>
    <source>
        <strain evidence="3 4">DSM 23711</strain>
    </source>
</reference>
<organism evidence="3 4">
    <name type="scientific">Aquibacillus albus</name>
    <dbReference type="NCBI Taxonomy" id="1168171"/>
    <lineage>
        <taxon>Bacteria</taxon>
        <taxon>Bacillati</taxon>
        <taxon>Bacillota</taxon>
        <taxon>Bacilli</taxon>
        <taxon>Bacillales</taxon>
        <taxon>Bacillaceae</taxon>
        <taxon>Aquibacillus</taxon>
    </lineage>
</organism>
<comment type="caution">
    <text evidence="3">The sequence shown here is derived from an EMBL/GenBank/DDBJ whole genome shotgun (WGS) entry which is preliminary data.</text>
</comment>
<dbReference type="Pfam" id="PF05378">
    <property type="entry name" value="Hydant_A_N"/>
    <property type="match status" value="1"/>
</dbReference>
<keyword evidence="4" id="KW-1185">Reference proteome</keyword>
<dbReference type="InterPro" id="IPR002821">
    <property type="entry name" value="Hydantoinase_A"/>
</dbReference>
<accession>A0ABS2N6D3</accession>
<sequence length="533" mass="57145">MIYKIGIDVGGTNTDAVILDEDNNVIESKKTPTTLDVETGIFNALEGVLSKTDINFHHIKSVMLGTTHATNAIIERKNLAKIAVLRICLPAGQSIEPMFSWDESLKEAVGNQYYLLHGGCEFDGRPLHQKGLIKEECVSVLNEIKETGIESIAITSIFSPVLEDYEKELADMAKEILGEDFPVSLSCEIGNLGLLERESSAALNASLVKVIKKVSYGLERSLERYGIQAKIFFAQNDGTLMSLNYAQKYPILTIGSGPTNSIRGAAYLSGLEDCIVCDIGGTSTDIGILVKGFPRQSSLAVDIESVRTNFRMPDIISIGIGGGSIVRVKEDGEVTVGPDSVGYNIMTESIAFGGDTLTATDCLLASGLVTIDSPTCDPNRLQSLNQKTVKKAISVITEKVSVSVDKIKTKNDPLPVVLVGGGSILIPGDIEGASKVIRPNYSDCANAIGAAIAQVSGEIDKIYSFEGRTREDVVAEAKEQVKQHTIEAGANSDTVEIIDFEEVPIAYLPSNVIRIKAKAAGELLKSTLEVTNV</sequence>
<dbReference type="Pfam" id="PF01968">
    <property type="entry name" value="Hydantoinase_A"/>
    <property type="match status" value="1"/>
</dbReference>
<evidence type="ECO:0000313" key="3">
    <source>
        <dbReference type="EMBL" id="MBM7573450.1"/>
    </source>
</evidence>
<evidence type="ECO:0000259" key="1">
    <source>
        <dbReference type="Pfam" id="PF01968"/>
    </source>
</evidence>
<evidence type="ECO:0000313" key="4">
    <source>
        <dbReference type="Proteomes" id="UP001296943"/>
    </source>
</evidence>
<feature type="domain" description="Hydantoinase A/oxoprolinase" evidence="1">
    <location>
        <begin position="197"/>
        <end position="407"/>
    </location>
</feature>
<protein>
    <submittedName>
        <fullName evidence="3">N-methylhydantoinase A/oxoprolinase/acetone carboxylase beta subunit</fullName>
    </submittedName>
</protein>
<name>A0ABS2N6D3_9BACI</name>
<dbReference type="PANTHER" id="PTHR11365:SF10">
    <property type="entry name" value="HYDANTOINASE_OXOPROLINASE"/>
    <property type="match status" value="1"/>
</dbReference>
<dbReference type="InterPro" id="IPR043129">
    <property type="entry name" value="ATPase_NBD"/>
</dbReference>
<dbReference type="Gene3D" id="3.30.420.40">
    <property type="match status" value="1"/>
</dbReference>
<evidence type="ECO:0000259" key="2">
    <source>
        <dbReference type="Pfam" id="PF05378"/>
    </source>
</evidence>
<dbReference type="RefSeq" id="WP_204502095.1">
    <property type="nucleotide sequence ID" value="NZ_JAFBDR010000033.1"/>
</dbReference>
<dbReference type="SUPFAM" id="SSF53067">
    <property type="entry name" value="Actin-like ATPase domain"/>
    <property type="match status" value="2"/>
</dbReference>